<dbReference type="AlphaFoldDB" id="A0AAE6BBJ1"/>
<accession>A0AAE6BBJ1</accession>
<dbReference type="InterPro" id="IPR014153">
    <property type="entry name" value="Ds_break_AddB"/>
</dbReference>
<dbReference type="InterPro" id="IPR011604">
    <property type="entry name" value="PDDEXK-like_dom_sf"/>
</dbReference>
<dbReference type="EMBL" id="CP039897">
    <property type="protein sequence ID" value="QCL79901.1"/>
    <property type="molecule type" value="Genomic_DNA"/>
</dbReference>
<reference evidence="3 4" key="1">
    <citation type="submission" date="2019-04" db="EMBL/GenBank/DDBJ databases">
        <title>Complete genome sequence of Agrobacterium tumefaciens CFBP5877.</title>
        <authorList>
            <person name="Huang Y.-Y."/>
            <person name="Chiang H.-Y."/>
            <person name="Chou L."/>
            <person name="Lai E.-M."/>
            <person name="Kuo C.-H."/>
        </authorList>
    </citation>
    <scope>NUCLEOTIDE SEQUENCE [LARGE SCALE GENOMIC DNA]</scope>
    <source>
        <strain evidence="3 4">CFBP5877</strain>
    </source>
</reference>
<sequence>MTLTHHAKRVLTIAAGTPFLKTLAETLCDGRLTAGYRYDPADPLSLASVTIYVPTRRSARVLRSEFVDLLGGRSAILPLIRPLGETDDDSGFFDIENPEIMDLAPPISGTGRLIELARLILAWRNSLPDAIRAIHSDSPLVAPASPADAIWLARALGEVIDAMDTEEKDWEALQHLDTGEHAQWWQLTADFLKIASVFWPARLAELNRSSAGRHRNAILRAEADRLANLPDTGPIIVAGSTGSIPAAADLIAAVAALPQGTVVLPGLDLAMPEEHWQAIAEDPTDPSSRTHSQYGLFMLLQKLGMFRDDVVQIGALDGDLEKRAAVFSAALAPAKSTSDWNRWREDRDSGFFDGAFAAATLIEAANEREEATAIAVALRLALEAPGPGRPSQAALITPDRGLARRVATELQRFGIEADDSAGTPLSATPQAGLTQLALEAILRPGDPVPIISLLKHPLARFGLSGDAFTKASKALELIALRGGRVETEIGNLEAVLETQLLAQRDDRHPPAWRVALPEGSVDAARDLARRIAIATEPLGSAFIRRDRSGRAFTDKLPLSDWAGRTGRVIEAICADDSNDLAALWSGEAGDKLSSLFAELLESGEILDADGPQWIDIFAALVAGESIKPRSMRHPRIFIFGALEARLQSVDTVVIGGLNEGLWPGQTANNPFLSRSMKTAIGLEPPERRIGQLAHDFEMANGTRQIFYTRALRQGSTPAVASRWLQRLLALGGENFAEQLRKRGETYRHWAGLMDESIDQETAKRPAPKPPADLQPKSYSFSEVGRLRRDPYAIYARRILKLDPLDPFNRDPNAADRGTLYHEIIERYSREGHIPGTPASLEAMQRILDDCFDAENLPVHVDVIWRPRFAAVARAFIDWEKERHPSIRRSFFEARAGQEIAEAGIRLTGVADRIDIKTGGQADIIDYKTGLAPSVNQARALLDPQLALEAAALMRGAFRETGSPTPDNLIYVRLRPGERFFADQVNNEHSSRSSKRSPKSAIELATESIDQLAKFVRSLREGENGFASRLVPEEQQSYGGEYDHLARVSEWSTAEPGDGDDD</sequence>
<dbReference type="Gene3D" id="3.90.320.10">
    <property type="match status" value="1"/>
</dbReference>
<evidence type="ECO:0000259" key="2">
    <source>
        <dbReference type="Pfam" id="PF12705"/>
    </source>
</evidence>
<gene>
    <name evidence="3" type="primary">addB</name>
    <name evidence="3" type="ORF">CFBP5877_13030</name>
</gene>
<feature type="region of interest" description="Disordered" evidence="1">
    <location>
        <begin position="1024"/>
        <end position="1061"/>
    </location>
</feature>
<dbReference type="NCBIfam" id="TIGR02786">
    <property type="entry name" value="addB_alphas"/>
    <property type="match status" value="1"/>
</dbReference>
<dbReference type="Pfam" id="PF12705">
    <property type="entry name" value="PDDEXK_1"/>
    <property type="match status" value="1"/>
</dbReference>
<dbReference type="RefSeq" id="WP_080826976.1">
    <property type="nucleotide sequence ID" value="NZ_CP039888.1"/>
</dbReference>
<feature type="domain" description="PD-(D/E)XK endonuclease-like" evidence="2">
    <location>
        <begin position="778"/>
        <end position="1016"/>
    </location>
</feature>
<dbReference type="Proteomes" id="UP000298579">
    <property type="component" value="Chromosome circular"/>
</dbReference>
<name>A0AAE6BBJ1_AGRTU</name>
<proteinExistence type="predicted"/>
<evidence type="ECO:0000313" key="4">
    <source>
        <dbReference type="Proteomes" id="UP000298579"/>
    </source>
</evidence>
<dbReference type="SUPFAM" id="SSF52540">
    <property type="entry name" value="P-loop containing nucleoside triphosphate hydrolases"/>
    <property type="match status" value="1"/>
</dbReference>
<protein>
    <submittedName>
        <fullName evidence="3">Double-strand break repair protein AddB</fullName>
    </submittedName>
</protein>
<evidence type="ECO:0000256" key="1">
    <source>
        <dbReference type="SAM" id="MobiDB-lite"/>
    </source>
</evidence>
<evidence type="ECO:0000313" key="3">
    <source>
        <dbReference type="EMBL" id="QCL79901.1"/>
    </source>
</evidence>
<dbReference type="InterPro" id="IPR027417">
    <property type="entry name" value="P-loop_NTPase"/>
</dbReference>
<dbReference type="InterPro" id="IPR038726">
    <property type="entry name" value="PDDEXK_AddAB-type"/>
</dbReference>
<organism evidence="3 4">
    <name type="scientific">Agrobacterium tumefaciens</name>
    <dbReference type="NCBI Taxonomy" id="358"/>
    <lineage>
        <taxon>Bacteria</taxon>
        <taxon>Pseudomonadati</taxon>
        <taxon>Pseudomonadota</taxon>
        <taxon>Alphaproteobacteria</taxon>
        <taxon>Hyphomicrobiales</taxon>
        <taxon>Rhizobiaceae</taxon>
        <taxon>Rhizobium/Agrobacterium group</taxon>
        <taxon>Agrobacterium</taxon>
        <taxon>Agrobacterium tumefaciens complex</taxon>
    </lineage>
</organism>